<reference evidence="3" key="1">
    <citation type="submission" date="2018-06" db="EMBL/GenBank/DDBJ databases">
        <authorList>
            <person name="Zhirakovskaya E."/>
        </authorList>
    </citation>
    <scope>NUCLEOTIDE SEQUENCE</scope>
</reference>
<dbReference type="Pfam" id="PF03050">
    <property type="entry name" value="DDE_Tnp_IS66"/>
    <property type="match status" value="1"/>
</dbReference>
<dbReference type="Pfam" id="PF13817">
    <property type="entry name" value="DDE_Tnp_IS66_C"/>
    <property type="match status" value="1"/>
</dbReference>
<dbReference type="PANTHER" id="PTHR33678">
    <property type="entry name" value="BLL1576 PROTEIN"/>
    <property type="match status" value="1"/>
</dbReference>
<evidence type="ECO:0000313" key="3">
    <source>
        <dbReference type="EMBL" id="VAW15431.1"/>
    </source>
</evidence>
<proteinExistence type="predicted"/>
<accession>A0A3B0T9R9</accession>
<dbReference type="InterPro" id="IPR039552">
    <property type="entry name" value="IS66_C"/>
</dbReference>
<feature type="domain" description="Transposase IS66 C-terminal" evidence="2">
    <location>
        <begin position="47"/>
        <end position="84"/>
    </location>
</feature>
<dbReference type="AlphaFoldDB" id="A0A3B0T9R9"/>
<protein>
    <submittedName>
        <fullName evidence="3">Mobile element protein</fullName>
    </submittedName>
</protein>
<sequence length="96" mass="10690">RPYLENGFLEIDNNAAERAIRCIALGRENYLFVGSQAGGKAAAIAYTLIETAKLNGVDPQDWLADTAARIPDYKITKVDDLLPWNHKRHHPMKDAA</sequence>
<evidence type="ECO:0000259" key="2">
    <source>
        <dbReference type="Pfam" id="PF13817"/>
    </source>
</evidence>
<feature type="non-terminal residue" evidence="3">
    <location>
        <position position="1"/>
    </location>
</feature>
<dbReference type="EMBL" id="UOEM01000085">
    <property type="protein sequence ID" value="VAW15431.1"/>
    <property type="molecule type" value="Genomic_DNA"/>
</dbReference>
<feature type="domain" description="Transposase IS66 central" evidence="1">
    <location>
        <begin position="3"/>
        <end position="40"/>
    </location>
</feature>
<organism evidence="3">
    <name type="scientific">hydrothermal vent metagenome</name>
    <dbReference type="NCBI Taxonomy" id="652676"/>
    <lineage>
        <taxon>unclassified sequences</taxon>
        <taxon>metagenomes</taxon>
        <taxon>ecological metagenomes</taxon>
    </lineage>
</organism>
<gene>
    <name evidence="3" type="ORF">MNBD_ALPHA09-1283</name>
</gene>
<evidence type="ECO:0000259" key="1">
    <source>
        <dbReference type="Pfam" id="PF03050"/>
    </source>
</evidence>
<name>A0A3B0T9R9_9ZZZZ</name>
<dbReference type="PANTHER" id="PTHR33678:SF1">
    <property type="entry name" value="BLL1576 PROTEIN"/>
    <property type="match status" value="1"/>
</dbReference>
<dbReference type="InterPro" id="IPR052344">
    <property type="entry name" value="Transposase-related"/>
</dbReference>
<dbReference type="InterPro" id="IPR004291">
    <property type="entry name" value="Transposase_IS66_central"/>
</dbReference>